<dbReference type="PANTHER" id="PTHR30250:SF11">
    <property type="entry name" value="O-ANTIGEN TRANSPORTER-RELATED"/>
    <property type="match status" value="1"/>
</dbReference>
<keyword evidence="5 6" id="KW-0472">Membrane</keyword>
<evidence type="ECO:0000256" key="6">
    <source>
        <dbReference type="SAM" id="Phobius"/>
    </source>
</evidence>
<feature type="transmembrane region" description="Helical" evidence="6">
    <location>
        <begin position="292"/>
        <end position="315"/>
    </location>
</feature>
<feature type="transmembrane region" description="Helical" evidence="6">
    <location>
        <begin position="51"/>
        <end position="68"/>
    </location>
</feature>
<dbReference type="InterPro" id="IPR050833">
    <property type="entry name" value="Poly_Biosynth_Transport"/>
</dbReference>
<feature type="transmembrane region" description="Helical" evidence="6">
    <location>
        <begin position="362"/>
        <end position="383"/>
    </location>
</feature>
<keyword evidence="8" id="KW-1185">Reference proteome</keyword>
<comment type="caution">
    <text evidence="7">The sequence shown here is derived from an EMBL/GenBank/DDBJ whole genome shotgun (WGS) entry which is preliminary data.</text>
</comment>
<evidence type="ECO:0000256" key="3">
    <source>
        <dbReference type="ARBA" id="ARBA00022692"/>
    </source>
</evidence>
<keyword evidence="2" id="KW-1003">Cell membrane</keyword>
<feature type="transmembrane region" description="Helical" evidence="6">
    <location>
        <begin position="248"/>
        <end position="271"/>
    </location>
</feature>
<sequence length="416" mass="44874">MDTKTQQSVAPLSLRANTLWNAFGCLFYLGCQWLTSVLVVRLSTGYENSGALAFAMANGIIFASIGLYKVRTFQVSDLSGEFSNRDYIGFRFVTIVLGLLWSAVYLPLACGSNMEFLVASVVYLLFKSDEVFSDVLYGIDQVGGRMDYIGKSQLMRGFASLAGFSIPLAILDNLAAGILGMAAACIAITIMYDLPHARRFGSVRPSFSKRQLIKLGKSCLLAMIASLCANGIVSIVRQYFGVVYGSEALGIYASVATPAVLIQVSATYLYSPLIGTLAKKLHEEGHASFVKEFFRVLMLIIVVILLFIAGLSLVGDWGLQLVFGASIAPYTYLFPCVLLATGSVGLLFYTNDVLVILRKTPAMLFCNLTALAAALALAVPLTSTLGMNGINFSVIGGCAIAIIFSMVFILRRRPSQ</sequence>
<accession>A0ABT7V6L8</accession>
<evidence type="ECO:0000256" key="2">
    <source>
        <dbReference type="ARBA" id="ARBA00022475"/>
    </source>
</evidence>
<protein>
    <recommendedName>
        <fullName evidence="9">Polysaccharide biosynthesis protein</fullName>
    </recommendedName>
</protein>
<dbReference type="RefSeq" id="WP_289543899.1">
    <property type="nucleotide sequence ID" value="NZ_JAUDDZ010000001.1"/>
</dbReference>
<evidence type="ECO:0000256" key="1">
    <source>
        <dbReference type="ARBA" id="ARBA00004651"/>
    </source>
</evidence>
<gene>
    <name evidence="7" type="ORF">QUW28_01265</name>
</gene>
<evidence type="ECO:0000256" key="4">
    <source>
        <dbReference type="ARBA" id="ARBA00022989"/>
    </source>
</evidence>
<feature type="transmembrane region" description="Helical" evidence="6">
    <location>
        <begin position="176"/>
        <end position="194"/>
    </location>
</feature>
<reference evidence="8" key="1">
    <citation type="submission" date="2023-06" db="EMBL/GenBank/DDBJ databases">
        <title>Identification and characterization of horizontal gene transfer across gut microbiota members of farm animals based on homology search.</title>
        <authorList>
            <person name="Zeman M."/>
            <person name="Kubasova T."/>
            <person name="Jahodarova E."/>
            <person name="Nykrynova M."/>
            <person name="Rychlik I."/>
        </authorList>
    </citation>
    <scope>NUCLEOTIDE SEQUENCE [LARGE SCALE GENOMIC DNA]</scope>
    <source>
        <strain evidence="8">154_Feed</strain>
    </source>
</reference>
<feature type="transmembrane region" description="Helical" evidence="6">
    <location>
        <begin position="215"/>
        <end position="236"/>
    </location>
</feature>
<evidence type="ECO:0008006" key="9">
    <source>
        <dbReference type="Google" id="ProtNLM"/>
    </source>
</evidence>
<evidence type="ECO:0000313" key="7">
    <source>
        <dbReference type="EMBL" id="MDM8274131.1"/>
    </source>
</evidence>
<evidence type="ECO:0000256" key="5">
    <source>
        <dbReference type="ARBA" id="ARBA00023136"/>
    </source>
</evidence>
<feature type="transmembrane region" description="Helical" evidence="6">
    <location>
        <begin position="88"/>
        <end position="108"/>
    </location>
</feature>
<keyword evidence="4 6" id="KW-1133">Transmembrane helix</keyword>
<feature type="transmembrane region" description="Helical" evidence="6">
    <location>
        <begin position="20"/>
        <end position="39"/>
    </location>
</feature>
<evidence type="ECO:0000313" key="8">
    <source>
        <dbReference type="Proteomes" id="UP001529421"/>
    </source>
</evidence>
<dbReference type="PANTHER" id="PTHR30250">
    <property type="entry name" value="PST FAMILY PREDICTED COLANIC ACID TRANSPORTER"/>
    <property type="match status" value="1"/>
</dbReference>
<dbReference type="Proteomes" id="UP001529421">
    <property type="component" value="Unassembled WGS sequence"/>
</dbReference>
<comment type="subcellular location">
    <subcellularLocation>
        <location evidence="1">Cell membrane</location>
        <topology evidence="1">Multi-pass membrane protein</topology>
    </subcellularLocation>
</comment>
<keyword evidence="3 6" id="KW-0812">Transmembrane</keyword>
<organism evidence="7 8">
    <name type="scientific">Enorma phocaeensis</name>
    <dbReference type="NCBI Taxonomy" id="1871019"/>
    <lineage>
        <taxon>Bacteria</taxon>
        <taxon>Bacillati</taxon>
        <taxon>Actinomycetota</taxon>
        <taxon>Coriobacteriia</taxon>
        <taxon>Coriobacteriales</taxon>
        <taxon>Coriobacteriaceae</taxon>
        <taxon>Enorma</taxon>
    </lineage>
</organism>
<name>A0ABT7V6L8_9ACTN</name>
<dbReference type="EMBL" id="JAUDDZ010000001">
    <property type="protein sequence ID" value="MDM8274131.1"/>
    <property type="molecule type" value="Genomic_DNA"/>
</dbReference>
<feature type="transmembrane region" description="Helical" evidence="6">
    <location>
        <begin position="327"/>
        <end position="350"/>
    </location>
</feature>
<feature type="transmembrane region" description="Helical" evidence="6">
    <location>
        <begin position="389"/>
        <end position="410"/>
    </location>
</feature>
<proteinExistence type="predicted"/>